<dbReference type="InterPro" id="IPR051731">
    <property type="entry name" value="DENND11/AVL9_GEFs"/>
</dbReference>
<feature type="region of interest" description="Disordered" evidence="2">
    <location>
        <begin position="589"/>
        <end position="634"/>
    </location>
</feature>
<gene>
    <name evidence="4" type="ORF">LAFE_0H08416G</name>
</gene>
<evidence type="ECO:0000313" key="5">
    <source>
        <dbReference type="Proteomes" id="UP000190831"/>
    </source>
</evidence>
<keyword evidence="5" id="KW-1185">Reference proteome</keyword>
<dbReference type="OrthoDB" id="26278at2759"/>
<dbReference type="Pfam" id="PF09794">
    <property type="entry name" value="Avl9"/>
    <property type="match status" value="1"/>
</dbReference>
<feature type="domain" description="UDENN" evidence="3">
    <location>
        <begin position="9"/>
        <end position="464"/>
    </location>
</feature>
<feature type="compositionally biased region" description="Basic and acidic residues" evidence="2">
    <location>
        <begin position="601"/>
        <end position="627"/>
    </location>
</feature>
<reference evidence="4 5" key="1">
    <citation type="submission" date="2016-03" db="EMBL/GenBank/DDBJ databases">
        <authorList>
            <person name="Devillers H."/>
        </authorList>
    </citation>
    <scope>NUCLEOTIDE SEQUENCE [LARGE SCALE GENOMIC DNA]</scope>
    <source>
        <strain evidence="4">CBS 6772</strain>
    </source>
</reference>
<dbReference type="AlphaFoldDB" id="A0A1G4MK05"/>
<organism evidence="4 5">
    <name type="scientific">Lachancea fermentati</name>
    <name type="common">Zygosaccharomyces fermentati</name>
    <dbReference type="NCBI Taxonomy" id="4955"/>
    <lineage>
        <taxon>Eukaryota</taxon>
        <taxon>Fungi</taxon>
        <taxon>Dikarya</taxon>
        <taxon>Ascomycota</taxon>
        <taxon>Saccharomycotina</taxon>
        <taxon>Saccharomycetes</taxon>
        <taxon>Saccharomycetales</taxon>
        <taxon>Saccharomycetaceae</taxon>
        <taxon>Lachancea</taxon>
    </lineage>
</organism>
<dbReference type="PANTHER" id="PTHR31017:SF1">
    <property type="entry name" value="LATE SECRETORY PATHWAY PROTEIN AVL9 HOMOLOG"/>
    <property type="match status" value="1"/>
</dbReference>
<protein>
    <submittedName>
        <fullName evidence="4">LAFE_0H08416g1_1</fullName>
    </submittedName>
</protein>
<dbReference type="PROSITE" id="PS50211">
    <property type="entry name" value="DENN"/>
    <property type="match status" value="1"/>
</dbReference>
<evidence type="ECO:0000256" key="1">
    <source>
        <dbReference type="ARBA" id="ARBA00038178"/>
    </source>
</evidence>
<dbReference type="InterPro" id="IPR037516">
    <property type="entry name" value="Tripartite_DENN"/>
</dbReference>
<dbReference type="EMBL" id="LT598491">
    <property type="protein sequence ID" value="SCW04206.1"/>
    <property type="molecule type" value="Genomic_DNA"/>
</dbReference>
<accession>A0A1G4MK05</accession>
<evidence type="ECO:0000313" key="4">
    <source>
        <dbReference type="EMBL" id="SCW04206.1"/>
    </source>
</evidence>
<dbReference type="PANTHER" id="PTHR31017">
    <property type="entry name" value="LATE SECRETORY PATHWAY PROTEIN AVL9-RELATED"/>
    <property type="match status" value="1"/>
</dbReference>
<evidence type="ECO:0000256" key="2">
    <source>
        <dbReference type="SAM" id="MobiDB-lite"/>
    </source>
</evidence>
<comment type="similarity">
    <text evidence="1">Belongs to the AVL9 family.</text>
</comment>
<evidence type="ECO:0000259" key="3">
    <source>
        <dbReference type="PROSITE" id="PS50211"/>
    </source>
</evidence>
<feature type="region of interest" description="Disordered" evidence="2">
    <location>
        <begin position="492"/>
        <end position="525"/>
    </location>
</feature>
<dbReference type="InterPro" id="IPR018307">
    <property type="entry name" value="ABL9/DENND6_dom"/>
</dbReference>
<dbReference type="GO" id="GO:0005737">
    <property type="term" value="C:cytoplasm"/>
    <property type="evidence" value="ECO:0007669"/>
    <property type="project" value="TreeGrafter"/>
</dbReference>
<proteinExistence type="inferred from homology"/>
<dbReference type="Proteomes" id="UP000190831">
    <property type="component" value="Chromosome H"/>
</dbReference>
<name>A0A1G4MK05_LACFM</name>
<sequence>MSSVEEVIFGLCLVDFHHSRGPEIEYSYGLPEGADASELWPYLPFQALPDGSHSFEETFTYFTLLYNHKEQCGPPRGGAAEIPDDQLEDFTTLFAISCSRQIKSEELIRKSEDVTRSTVQKAVVVVSRKPIFGQIKDKLSIITNAFFLQRDFSNKSIIDTLYGNLTSMYNLSNLNDEGHLYVGLCLRRIVYDFKRDVLTILKAILLERRIMFFGSNVEDLCNLQFGFISLIPSLISHLQDCGSPKLNSYRKTLSMADSFKSSDRQSVLKFLGFPLQIFGKGGFFSSYTPLQQLDDLRSKNTNFYVVGTSNSLLLEQSSQLCDILINANTKSVDILSDDKSLHHSLQLTFHDKKWMDYIVADVTGTWNENDYSTPKNLQFEGSEDFIRWQFEDYLTGLLSSVKLEAFLQSYKDNEMAMRSIPEEIAIQSPIHFFNPRWVQLWKETQNFEMFNSFTDDRIFDLFPPKHVYNGTDTLSALQQKLQKSFQSFKKKQAVHAPTKEGNHENQSGEENQEESISRSLSSKAQTEEQTVWGSWKEYFNAKKKTRPSKSKSEIYSSTNSIALHDSTPAAIGTALLNLGLNVVSDDETDALSKGTQDDIESTEKIEHITERQNELGRRSETDNHSEEEFSNPWK</sequence>
<dbReference type="OMA" id="IRTQFRV"/>